<sequence length="177" mass="21786">MVVIYLRIVVIWGGFIVRIWRRRMKMKKVVGVEERIESESEYAMEREICKLGMVKNRKRKKVVRFWRGFGLLGAQGLDLRDVVVRREEKRSEREFVRNQGVIEREEKRREMEWKKDTWQNEREEEVESREIELQERELKWGSREYERRVRIKMELDEERRRRTRIEEKIGGVGDGMV</sequence>
<dbReference type="EMBL" id="CM047900">
    <property type="protein sequence ID" value="KAJ0100132.1"/>
    <property type="molecule type" value="Genomic_DNA"/>
</dbReference>
<dbReference type="Proteomes" id="UP001164250">
    <property type="component" value="Chromosome 4"/>
</dbReference>
<evidence type="ECO:0000313" key="2">
    <source>
        <dbReference type="Proteomes" id="UP001164250"/>
    </source>
</evidence>
<comment type="caution">
    <text evidence="1">The sequence shown here is derived from an EMBL/GenBank/DDBJ whole genome shotgun (WGS) entry which is preliminary data.</text>
</comment>
<gene>
    <name evidence="1" type="ORF">Patl1_21205</name>
</gene>
<evidence type="ECO:0000313" key="1">
    <source>
        <dbReference type="EMBL" id="KAJ0100132.1"/>
    </source>
</evidence>
<organism evidence="1 2">
    <name type="scientific">Pistacia atlantica</name>
    <dbReference type="NCBI Taxonomy" id="434234"/>
    <lineage>
        <taxon>Eukaryota</taxon>
        <taxon>Viridiplantae</taxon>
        <taxon>Streptophyta</taxon>
        <taxon>Embryophyta</taxon>
        <taxon>Tracheophyta</taxon>
        <taxon>Spermatophyta</taxon>
        <taxon>Magnoliopsida</taxon>
        <taxon>eudicotyledons</taxon>
        <taxon>Gunneridae</taxon>
        <taxon>Pentapetalae</taxon>
        <taxon>rosids</taxon>
        <taxon>malvids</taxon>
        <taxon>Sapindales</taxon>
        <taxon>Anacardiaceae</taxon>
        <taxon>Pistacia</taxon>
    </lineage>
</organism>
<reference evidence="2" key="1">
    <citation type="journal article" date="2023" name="G3 (Bethesda)">
        <title>Genome assembly and association tests identify interacting loci associated with vigor, precocity, and sex in interspecific pistachio rootstocks.</title>
        <authorList>
            <person name="Palmer W."/>
            <person name="Jacygrad E."/>
            <person name="Sagayaradj S."/>
            <person name="Cavanaugh K."/>
            <person name="Han R."/>
            <person name="Bertier L."/>
            <person name="Beede B."/>
            <person name="Kafkas S."/>
            <person name="Golino D."/>
            <person name="Preece J."/>
            <person name="Michelmore R."/>
        </authorList>
    </citation>
    <scope>NUCLEOTIDE SEQUENCE [LARGE SCALE GENOMIC DNA]</scope>
</reference>
<protein>
    <submittedName>
        <fullName evidence="1">Uncharacterized protein</fullName>
    </submittedName>
</protein>
<keyword evidence="2" id="KW-1185">Reference proteome</keyword>
<accession>A0ACC1BMP6</accession>
<name>A0ACC1BMP6_9ROSI</name>
<proteinExistence type="predicted"/>